<comment type="subunit">
    <text evidence="2">Interacts with ribosomal protein uL14 (rplN).</text>
</comment>
<dbReference type="HAMAP" id="MF_01477">
    <property type="entry name" value="Iojap_RsfS"/>
    <property type="match status" value="1"/>
</dbReference>
<organism evidence="3 4">
    <name type="scientific">Rhodopseudomonas palustris</name>
    <dbReference type="NCBI Taxonomy" id="1076"/>
    <lineage>
        <taxon>Bacteria</taxon>
        <taxon>Pseudomonadati</taxon>
        <taxon>Pseudomonadota</taxon>
        <taxon>Alphaproteobacteria</taxon>
        <taxon>Hyphomicrobiales</taxon>
        <taxon>Nitrobacteraceae</taxon>
        <taxon>Rhodopseudomonas</taxon>
    </lineage>
</organism>
<evidence type="ECO:0000256" key="2">
    <source>
        <dbReference type="HAMAP-Rule" id="MF_01477"/>
    </source>
</evidence>
<dbReference type="EMBL" id="JXXE01000483">
    <property type="protein sequence ID" value="KIZ38919.1"/>
    <property type="molecule type" value="Genomic_DNA"/>
</dbReference>
<dbReference type="GO" id="GO:0005737">
    <property type="term" value="C:cytoplasm"/>
    <property type="evidence" value="ECO:0007669"/>
    <property type="project" value="UniProtKB-SubCell"/>
</dbReference>
<sequence>MPKSVLDEAVLDEAVKAKPVKSVASRTRKTSTPAAAAEAQADAAETLKLILSRLDDMKAEETITIDLRGKSAFSDYMVVTSGRVNRHVGAIAENVAKALKESGIKKLHVEGLPNCDWVLIDCGDVILHVFRPEVREFYNLERLWTQSPTPAKTL</sequence>
<dbReference type="AlphaFoldDB" id="A0A0D7EDK9"/>
<reference evidence="3 4" key="1">
    <citation type="submission" date="2014-11" db="EMBL/GenBank/DDBJ databases">
        <title>Genomics and ecophysiology of heterotrophic nitrogen fixing bacteria isolated from estuarine surface water.</title>
        <authorList>
            <person name="Bentzon-Tilia M."/>
            <person name="Severin I."/>
            <person name="Hansen L.H."/>
            <person name="Riemann L."/>
        </authorList>
    </citation>
    <scope>NUCLEOTIDE SEQUENCE [LARGE SCALE GENOMIC DNA]</scope>
    <source>
        <strain evidence="3 4">BAL398</strain>
    </source>
</reference>
<proteinExistence type="inferred from homology"/>
<dbReference type="Proteomes" id="UP000032515">
    <property type="component" value="Unassembled WGS sequence"/>
</dbReference>
<evidence type="ECO:0000256" key="1">
    <source>
        <dbReference type="ARBA" id="ARBA00010574"/>
    </source>
</evidence>
<dbReference type="STRING" id="1421013.GCA_000504425_02845"/>
<keyword evidence="2" id="KW-0810">Translation regulation</keyword>
<comment type="function">
    <text evidence="2">Functions as a ribosomal silencing factor. Interacts with ribosomal protein uL14 (rplN), blocking formation of intersubunit bridge B8. Prevents association of the 30S and 50S ribosomal subunits and the formation of functional ribosomes, thus repressing translation.</text>
</comment>
<dbReference type="GO" id="GO:0042256">
    <property type="term" value="P:cytosolic ribosome assembly"/>
    <property type="evidence" value="ECO:0007669"/>
    <property type="project" value="UniProtKB-UniRule"/>
</dbReference>
<protein>
    <recommendedName>
        <fullName evidence="2">Ribosomal silencing factor RsfS</fullName>
    </recommendedName>
</protein>
<accession>A0A0D7EDK9</accession>
<keyword evidence="2" id="KW-0963">Cytoplasm</keyword>
<comment type="subcellular location">
    <subcellularLocation>
        <location evidence="2">Cytoplasm</location>
    </subcellularLocation>
</comment>
<name>A0A0D7EDK9_RHOPL</name>
<dbReference type="GO" id="GO:0043023">
    <property type="term" value="F:ribosomal large subunit binding"/>
    <property type="evidence" value="ECO:0007669"/>
    <property type="project" value="TreeGrafter"/>
</dbReference>
<dbReference type="SUPFAM" id="SSF81301">
    <property type="entry name" value="Nucleotidyltransferase"/>
    <property type="match status" value="1"/>
</dbReference>
<dbReference type="PANTHER" id="PTHR21043">
    <property type="entry name" value="IOJAP SUPERFAMILY ORTHOLOG"/>
    <property type="match status" value="1"/>
</dbReference>
<evidence type="ECO:0000313" key="4">
    <source>
        <dbReference type="Proteomes" id="UP000032515"/>
    </source>
</evidence>
<dbReference type="InterPro" id="IPR043519">
    <property type="entry name" value="NT_sf"/>
</dbReference>
<dbReference type="Gene3D" id="3.30.460.10">
    <property type="entry name" value="Beta Polymerase, domain 2"/>
    <property type="match status" value="1"/>
</dbReference>
<comment type="similarity">
    <text evidence="1 2">Belongs to the Iojap/RsfS family.</text>
</comment>
<dbReference type="Pfam" id="PF02410">
    <property type="entry name" value="RsfS"/>
    <property type="match status" value="1"/>
</dbReference>
<dbReference type="PANTHER" id="PTHR21043:SF0">
    <property type="entry name" value="MITOCHONDRIAL ASSEMBLY OF RIBOSOMAL LARGE SUBUNIT PROTEIN 1"/>
    <property type="match status" value="1"/>
</dbReference>
<dbReference type="PATRIC" id="fig|1076.23.peg.5223"/>
<comment type="caution">
    <text evidence="3">The sequence shown here is derived from an EMBL/GenBank/DDBJ whole genome shotgun (WGS) entry which is preliminary data.</text>
</comment>
<dbReference type="InterPro" id="IPR004394">
    <property type="entry name" value="Iojap/RsfS/C7orf30"/>
</dbReference>
<dbReference type="GO" id="GO:0090071">
    <property type="term" value="P:negative regulation of ribosome biogenesis"/>
    <property type="evidence" value="ECO:0007669"/>
    <property type="project" value="UniProtKB-UniRule"/>
</dbReference>
<evidence type="ECO:0000313" key="3">
    <source>
        <dbReference type="EMBL" id="KIZ38919.1"/>
    </source>
</evidence>
<keyword evidence="2" id="KW-0678">Repressor</keyword>
<dbReference type="NCBIfam" id="TIGR00090">
    <property type="entry name" value="rsfS_iojap_ybeB"/>
    <property type="match status" value="1"/>
</dbReference>
<dbReference type="GO" id="GO:0017148">
    <property type="term" value="P:negative regulation of translation"/>
    <property type="evidence" value="ECO:0007669"/>
    <property type="project" value="UniProtKB-UniRule"/>
</dbReference>
<gene>
    <name evidence="2" type="primary">rsfS</name>
    <name evidence="3" type="ORF">OO17_22030</name>
</gene>